<keyword evidence="9" id="KW-1185">Reference proteome</keyword>
<evidence type="ECO:0000256" key="5">
    <source>
        <dbReference type="ARBA" id="ARBA00022801"/>
    </source>
</evidence>
<comment type="function">
    <text evidence="7">Single strand-specific metallo-endoribonuclease involved in late-stage 70S ribosome quality control and in maturation of the 3' terminus of the 16S rRNA.</text>
</comment>
<reference evidence="9" key="1">
    <citation type="journal article" date="2019" name="Int. J. Syst. Evol. Microbiol.">
        <title>The Global Catalogue of Microorganisms (GCM) 10K type strain sequencing project: providing services to taxonomists for standard genome sequencing and annotation.</title>
        <authorList>
            <consortium name="The Broad Institute Genomics Platform"/>
            <consortium name="The Broad Institute Genome Sequencing Center for Infectious Disease"/>
            <person name="Wu L."/>
            <person name="Ma J."/>
        </authorList>
    </citation>
    <scope>NUCLEOTIDE SEQUENCE [LARGE SCALE GENOMIC DNA]</scope>
    <source>
        <strain evidence="9">CGMCC 4.7357</strain>
    </source>
</reference>
<keyword evidence="4 7" id="KW-0255">Endonuclease</keyword>
<dbReference type="NCBIfam" id="TIGR00043">
    <property type="entry name" value="rRNA maturation RNase YbeY"/>
    <property type="match status" value="1"/>
</dbReference>
<name>A0ABV9K8I5_9PORP</name>
<evidence type="ECO:0000256" key="1">
    <source>
        <dbReference type="ARBA" id="ARBA00010875"/>
    </source>
</evidence>
<dbReference type="PANTHER" id="PTHR46986:SF1">
    <property type="entry name" value="ENDORIBONUCLEASE YBEY, CHLOROPLASTIC"/>
    <property type="match status" value="1"/>
</dbReference>
<protein>
    <recommendedName>
        <fullName evidence="7">Endoribonuclease YbeY</fullName>
        <ecNumber evidence="7">3.1.-.-</ecNumber>
    </recommendedName>
</protein>
<dbReference type="Proteomes" id="UP001596020">
    <property type="component" value="Unassembled WGS sequence"/>
</dbReference>
<keyword evidence="7" id="KW-0698">rRNA processing</keyword>
<evidence type="ECO:0000256" key="3">
    <source>
        <dbReference type="ARBA" id="ARBA00022723"/>
    </source>
</evidence>
<dbReference type="PANTHER" id="PTHR46986">
    <property type="entry name" value="ENDORIBONUCLEASE YBEY, CHLOROPLASTIC"/>
    <property type="match status" value="1"/>
</dbReference>
<dbReference type="HAMAP" id="MF_00009">
    <property type="entry name" value="Endoribonucl_YbeY"/>
    <property type="match status" value="1"/>
</dbReference>
<sequence>MKNIEFITSEDVKRPSFHRGLVRKWIESVAEVYGFRVGELCYRFCSDEEILQTNIQFLSHNYYTDIITFDDTMGNVLNGQMLISLDTVRTNAEAFGSSYSKELLRVIIHGVLHLTGQKDKTPEDEAIMHQKEDRALALLQKMKKTFERK</sequence>
<dbReference type="InterPro" id="IPR002036">
    <property type="entry name" value="YbeY"/>
</dbReference>
<evidence type="ECO:0000256" key="6">
    <source>
        <dbReference type="ARBA" id="ARBA00022833"/>
    </source>
</evidence>
<proteinExistence type="inferred from homology"/>
<keyword evidence="3 7" id="KW-0479">Metal-binding</keyword>
<accession>A0ABV9K8I5</accession>
<keyword evidence="7" id="KW-0963">Cytoplasm</keyword>
<dbReference type="InterPro" id="IPR023091">
    <property type="entry name" value="MetalPrtase_cat_dom_sf_prd"/>
</dbReference>
<dbReference type="SUPFAM" id="SSF55486">
    <property type="entry name" value="Metalloproteases ('zincins'), catalytic domain"/>
    <property type="match status" value="1"/>
</dbReference>
<gene>
    <name evidence="7 8" type="primary">ybeY</name>
    <name evidence="8" type="ORF">ACFO3G_07055</name>
</gene>
<keyword evidence="7" id="KW-0690">Ribosome biogenesis</keyword>
<dbReference type="Gene3D" id="3.40.390.30">
    <property type="entry name" value="Metalloproteases ('zincins'), catalytic domain"/>
    <property type="match status" value="1"/>
</dbReference>
<comment type="subcellular location">
    <subcellularLocation>
        <location evidence="7">Cytoplasm</location>
    </subcellularLocation>
</comment>
<dbReference type="EC" id="3.1.-.-" evidence="7"/>
<dbReference type="EMBL" id="JBHSGO010000194">
    <property type="protein sequence ID" value="MFC4666352.1"/>
    <property type="molecule type" value="Genomic_DNA"/>
</dbReference>
<evidence type="ECO:0000313" key="9">
    <source>
        <dbReference type="Proteomes" id="UP001596020"/>
    </source>
</evidence>
<dbReference type="RefSeq" id="WP_380079339.1">
    <property type="nucleotide sequence ID" value="NZ_JBHSGO010000194.1"/>
</dbReference>
<evidence type="ECO:0000313" key="8">
    <source>
        <dbReference type="EMBL" id="MFC4666352.1"/>
    </source>
</evidence>
<keyword evidence="6 7" id="KW-0862">Zinc</keyword>
<evidence type="ECO:0000256" key="7">
    <source>
        <dbReference type="HAMAP-Rule" id="MF_00009"/>
    </source>
</evidence>
<feature type="binding site" evidence="7">
    <location>
        <position position="113"/>
    </location>
    <ligand>
        <name>Zn(2+)</name>
        <dbReference type="ChEBI" id="CHEBI:29105"/>
        <note>catalytic</note>
    </ligand>
</feature>
<keyword evidence="2 7" id="KW-0540">Nuclease</keyword>
<feature type="binding site" evidence="7">
    <location>
        <position position="109"/>
    </location>
    <ligand>
        <name>Zn(2+)</name>
        <dbReference type="ChEBI" id="CHEBI:29105"/>
        <note>catalytic</note>
    </ligand>
</feature>
<comment type="cofactor">
    <cofactor evidence="7">
        <name>Zn(2+)</name>
        <dbReference type="ChEBI" id="CHEBI:29105"/>
    </cofactor>
    <text evidence="7">Binds 1 zinc ion.</text>
</comment>
<feature type="binding site" evidence="7">
    <location>
        <position position="119"/>
    </location>
    <ligand>
        <name>Zn(2+)</name>
        <dbReference type="ChEBI" id="CHEBI:29105"/>
        <note>catalytic</note>
    </ligand>
</feature>
<evidence type="ECO:0000256" key="2">
    <source>
        <dbReference type="ARBA" id="ARBA00022722"/>
    </source>
</evidence>
<comment type="similarity">
    <text evidence="1 7">Belongs to the endoribonuclease YbeY family.</text>
</comment>
<comment type="caution">
    <text evidence="8">The sequence shown here is derived from an EMBL/GenBank/DDBJ whole genome shotgun (WGS) entry which is preliminary data.</text>
</comment>
<dbReference type="Pfam" id="PF02130">
    <property type="entry name" value="YbeY"/>
    <property type="match status" value="1"/>
</dbReference>
<keyword evidence="5 7" id="KW-0378">Hydrolase</keyword>
<evidence type="ECO:0000256" key="4">
    <source>
        <dbReference type="ARBA" id="ARBA00022759"/>
    </source>
</evidence>
<organism evidence="8 9">
    <name type="scientific">Falsiporphyromonas endometrii</name>
    <dbReference type="NCBI Taxonomy" id="1387297"/>
    <lineage>
        <taxon>Bacteria</taxon>
        <taxon>Pseudomonadati</taxon>
        <taxon>Bacteroidota</taxon>
        <taxon>Bacteroidia</taxon>
        <taxon>Bacteroidales</taxon>
        <taxon>Porphyromonadaceae</taxon>
        <taxon>Falsiporphyromonas</taxon>
    </lineage>
</organism>